<comment type="caution">
    <text evidence="1">The sequence shown here is derived from an EMBL/GenBank/DDBJ whole genome shotgun (WGS) entry which is preliminary data.</text>
</comment>
<name>A0ACC2KPU1_PERAE</name>
<evidence type="ECO:0000313" key="1">
    <source>
        <dbReference type="EMBL" id="KAJ8623209.1"/>
    </source>
</evidence>
<evidence type="ECO:0000313" key="2">
    <source>
        <dbReference type="Proteomes" id="UP001234297"/>
    </source>
</evidence>
<organism evidence="1 2">
    <name type="scientific">Persea americana</name>
    <name type="common">Avocado</name>
    <dbReference type="NCBI Taxonomy" id="3435"/>
    <lineage>
        <taxon>Eukaryota</taxon>
        <taxon>Viridiplantae</taxon>
        <taxon>Streptophyta</taxon>
        <taxon>Embryophyta</taxon>
        <taxon>Tracheophyta</taxon>
        <taxon>Spermatophyta</taxon>
        <taxon>Magnoliopsida</taxon>
        <taxon>Magnoliidae</taxon>
        <taxon>Laurales</taxon>
        <taxon>Lauraceae</taxon>
        <taxon>Persea</taxon>
    </lineage>
</organism>
<proteinExistence type="predicted"/>
<gene>
    <name evidence="1" type="ORF">MRB53_031738</name>
</gene>
<dbReference type="EMBL" id="CM056818">
    <property type="protein sequence ID" value="KAJ8623209.1"/>
    <property type="molecule type" value="Genomic_DNA"/>
</dbReference>
<protein>
    <submittedName>
        <fullName evidence="1">Uncharacterized protein</fullName>
    </submittedName>
</protein>
<dbReference type="Proteomes" id="UP001234297">
    <property type="component" value="Chromosome 10"/>
</dbReference>
<keyword evidence="2" id="KW-1185">Reference proteome</keyword>
<reference evidence="1 2" key="1">
    <citation type="journal article" date="2022" name="Hortic Res">
        <title>A haplotype resolved chromosomal level avocado genome allows analysis of novel avocado genes.</title>
        <authorList>
            <person name="Nath O."/>
            <person name="Fletcher S.J."/>
            <person name="Hayward A."/>
            <person name="Shaw L.M."/>
            <person name="Masouleh A.K."/>
            <person name="Furtado A."/>
            <person name="Henry R.J."/>
            <person name="Mitter N."/>
        </authorList>
    </citation>
    <scope>NUCLEOTIDE SEQUENCE [LARGE SCALE GENOMIC DNA]</scope>
    <source>
        <strain evidence="2">cv. Hass</strain>
    </source>
</reference>
<sequence length="153" mass="17050">MAREAGDVAVPTFDSPTLFPPMKVPWTDPAIVTIKENLLARRFVFDGPNMASIRGGAHSGSIASRPPTRVEAVSALICRCFMRARRESTRAIVALHAVCLRKRMVPPLPEFSFGNHWTCAVMALPPEGEDECHEDMRRRLERQLRNAVKVIDG</sequence>
<accession>A0ACC2KPU1</accession>